<accession>A0A1G8H3B7</accession>
<sequence length="117" mass="11081">MIPARVVVVAGLTDGRDGDGSGRGRVVLPAPVSACEGSRVSGCTGAAGSCVSVDLSGQGDAVDTAAPGVGCAAVVTVAGLTDGRDGDGSGRGRVLGDALVLGVVDVVHAIGRPGLTS</sequence>
<name>A0A1G8H3B7_9NOCA</name>
<proteinExistence type="predicted"/>
<keyword evidence="2" id="KW-1185">Reference proteome</keyword>
<evidence type="ECO:0000313" key="2">
    <source>
        <dbReference type="Proteomes" id="UP000183263"/>
    </source>
</evidence>
<dbReference type="Proteomes" id="UP000183263">
    <property type="component" value="Unassembled WGS sequence"/>
</dbReference>
<organism evidence="1 2">
    <name type="scientific">Rhodococcus triatomae</name>
    <dbReference type="NCBI Taxonomy" id="300028"/>
    <lineage>
        <taxon>Bacteria</taxon>
        <taxon>Bacillati</taxon>
        <taxon>Actinomycetota</taxon>
        <taxon>Actinomycetes</taxon>
        <taxon>Mycobacteriales</taxon>
        <taxon>Nocardiaceae</taxon>
        <taxon>Rhodococcus</taxon>
    </lineage>
</organism>
<reference evidence="1 2" key="1">
    <citation type="submission" date="2016-10" db="EMBL/GenBank/DDBJ databases">
        <authorList>
            <person name="de Groot N.N."/>
        </authorList>
    </citation>
    <scope>NUCLEOTIDE SEQUENCE [LARGE SCALE GENOMIC DNA]</scope>
    <source>
        <strain evidence="1 2">DSM 44892</strain>
    </source>
</reference>
<gene>
    <name evidence="1" type="ORF">SAMN05444695_104299</name>
</gene>
<dbReference type="EMBL" id="FNDN01000004">
    <property type="protein sequence ID" value="SDI01148.1"/>
    <property type="molecule type" value="Genomic_DNA"/>
</dbReference>
<protein>
    <submittedName>
        <fullName evidence="1">Uncharacterized protein</fullName>
    </submittedName>
</protein>
<evidence type="ECO:0000313" key="1">
    <source>
        <dbReference type="EMBL" id="SDI01148.1"/>
    </source>
</evidence>
<dbReference type="AlphaFoldDB" id="A0A1G8H3B7"/>